<proteinExistence type="predicted"/>
<organism evidence="2 3">
    <name type="scientific">Natrialba asiatica (strain ATCC 700177 / DSM 12278 / JCM 9576 / FERM P-10747 / NBRC 102637 / 172P1)</name>
    <dbReference type="NCBI Taxonomy" id="29540"/>
    <lineage>
        <taxon>Archaea</taxon>
        <taxon>Methanobacteriati</taxon>
        <taxon>Methanobacteriota</taxon>
        <taxon>Stenosarchaea group</taxon>
        <taxon>Halobacteria</taxon>
        <taxon>Halobacteriales</taxon>
        <taxon>Natrialbaceae</taxon>
        <taxon>Natrialba</taxon>
    </lineage>
</organism>
<sequence length="106" mass="11387">MSDKLVDADEFTGTGELPDALAFVKPNRARCYVAVDRADGLISARELTNELGCSITTAYRCLNDLQDLDLVTDSICVGPDERPKTGYATVSTDTSQPVRADGGTDR</sequence>
<evidence type="ECO:0000313" key="2">
    <source>
        <dbReference type="EMBL" id="ELY97091.1"/>
    </source>
</evidence>
<dbReference type="STRING" id="29540.C481_20911"/>
<feature type="region of interest" description="Disordered" evidence="1">
    <location>
        <begin position="81"/>
        <end position="106"/>
    </location>
</feature>
<name>M0AFB5_NATA1</name>
<dbReference type="EMBL" id="AOIO01000049">
    <property type="protein sequence ID" value="ELY97091.1"/>
    <property type="molecule type" value="Genomic_DNA"/>
</dbReference>
<feature type="compositionally biased region" description="Polar residues" evidence="1">
    <location>
        <begin position="88"/>
        <end position="97"/>
    </location>
</feature>
<reference evidence="2 3" key="1">
    <citation type="journal article" date="2014" name="PLoS Genet.">
        <title>Phylogenetically driven sequencing of extremely halophilic archaea reveals strategies for static and dynamic osmo-response.</title>
        <authorList>
            <person name="Becker E.A."/>
            <person name="Seitzer P.M."/>
            <person name="Tritt A."/>
            <person name="Larsen D."/>
            <person name="Krusor M."/>
            <person name="Yao A.I."/>
            <person name="Wu D."/>
            <person name="Madern D."/>
            <person name="Eisen J.A."/>
            <person name="Darling A.E."/>
            <person name="Facciotti M.T."/>
        </authorList>
    </citation>
    <scope>NUCLEOTIDE SEQUENCE [LARGE SCALE GENOMIC DNA]</scope>
    <source>
        <strain evidence="2 3">DSM 12278</strain>
    </source>
</reference>
<dbReference type="OrthoDB" id="290446at2157"/>
<evidence type="ECO:0008006" key="4">
    <source>
        <dbReference type="Google" id="ProtNLM"/>
    </source>
</evidence>
<evidence type="ECO:0000313" key="3">
    <source>
        <dbReference type="Proteomes" id="UP000011554"/>
    </source>
</evidence>
<dbReference type="Proteomes" id="UP000011554">
    <property type="component" value="Unassembled WGS sequence"/>
</dbReference>
<keyword evidence="3" id="KW-1185">Reference proteome</keyword>
<evidence type="ECO:0000256" key="1">
    <source>
        <dbReference type="SAM" id="MobiDB-lite"/>
    </source>
</evidence>
<comment type="caution">
    <text evidence="2">The sequence shown here is derived from an EMBL/GenBank/DDBJ whole genome shotgun (WGS) entry which is preliminary data.</text>
</comment>
<accession>M0AFB5</accession>
<dbReference type="InterPro" id="IPR036390">
    <property type="entry name" value="WH_DNA-bd_sf"/>
</dbReference>
<dbReference type="PATRIC" id="fig|29540.5.peg.4227"/>
<dbReference type="AlphaFoldDB" id="M0AFB5"/>
<protein>
    <recommendedName>
        <fullName evidence="4">Helix-turn-helix type 11 domain-containing protein</fullName>
    </recommendedName>
</protein>
<dbReference type="SUPFAM" id="SSF46785">
    <property type="entry name" value="Winged helix' DNA-binding domain"/>
    <property type="match status" value="1"/>
</dbReference>
<dbReference type="RefSeq" id="WP_006111306.1">
    <property type="nucleotide sequence ID" value="NZ_AOIO01000049.1"/>
</dbReference>
<gene>
    <name evidence="2" type="ORF">C481_20911</name>
</gene>
<dbReference type="eggNOG" id="arCOG03067">
    <property type="taxonomic scope" value="Archaea"/>
</dbReference>